<evidence type="ECO:0000256" key="4">
    <source>
        <dbReference type="ARBA" id="ARBA00022753"/>
    </source>
</evidence>
<evidence type="ECO:0000256" key="1">
    <source>
        <dbReference type="ARBA" id="ARBA00004177"/>
    </source>
</evidence>
<dbReference type="InterPro" id="IPR025304">
    <property type="entry name" value="ALIX_V_dom"/>
</dbReference>
<feature type="compositionally biased region" description="Basic and acidic residues" evidence="5">
    <location>
        <begin position="2079"/>
        <end position="2088"/>
    </location>
</feature>
<dbReference type="SMART" id="SM01041">
    <property type="entry name" value="BRO1"/>
    <property type="match status" value="1"/>
</dbReference>
<dbReference type="CDD" id="cd09234">
    <property type="entry name" value="V_HD-PTP_like"/>
    <property type="match status" value="1"/>
</dbReference>
<keyword evidence="4" id="KW-0967">Endosome</keyword>
<feature type="region of interest" description="Disordered" evidence="5">
    <location>
        <begin position="1267"/>
        <end position="1288"/>
    </location>
</feature>
<comment type="caution">
    <text evidence="8">The sequence shown here is derived from an EMBL/GenBank/DDBJ whole genome shotgun (WGS) entry which is preliminary data.</text>
</comment>
<dbReference type="OrthoDB" id="10266451at2759"/>
<dbReference type="Gene3D" id="1.20.120.560">
    <property type="entry name" value="alix/aip1 in complex with the ypdl late domain"/>
    <property type="match status" value="1"/>
</dbReference>
<name>A0A8S4RPU9_9NEOP</name>
<reference evidence="8" key="1">
    <citation type="submission" date="2022-03" db="EMBL/GenBank/DDBJ databases">
        <authorList>
            <person name="Lindestad O."/>
        </authorList>
    </citation>
    <scope>NUCLEOTIDE SEQUENCE</scope>
</reference>
<dbReference type="GO" id="GO:0004725">
    <property type="term" value="F:protein tyrosine phosphatase activity"/>
    <property type="evidence" value="ECO:0007669"/>
    <property type="project" value="InterPro"/>
</dbReference>
<dbReference type="GO" id="GO:0045022">
    <property type="term" value="P:early endosome to late endosome transport"/>
    <property type="evidence" value="ECO:0007669"/>
    <property type="project" value="TreeGrafter"/>
</dbReference>
<evidence type="ECO:0000256" key="5">
    <source>
        <dbReference type="SAM" id="MobiDB-lite"/>
    </source>
</evidence>
<evidence type="ECO:0000313" key="8">
    <source>
        <dbReference type="EMBL" id="CAH2239017.1"/>
    </source>
</evidence>
<dbReference type="GO" id="GO:0005768">
    <property type="term" value="C:endosome"/>
    <property type="evidence" value="ECO:0007669"/>
    <property type="project" value="UniProtKB-SubCell"/>
</dbReference>
<organism evidence="8 9">
    <name type="scientific">Pararge aegeria aegeria</name>
    <dbReference type="NCBI Taxonomy" id="348720"/>
    <lineage>
        <taxon>Eukaryota</taxon>
        <taxon>Metazoa</taxon>
        <taxon>Ecdysozoa</taxon>
        <taxon>Arthropoda</taxon>
        <taxon>Hexapoda</taxon>
        <taxon>Insecta</taxon>
        <taxon>Pterygota</taxon>
        <taxon>Neoptera</taxon>
        <taxon>Endopterygota</taxon>
        <taxon>Lepidoptera</taxon>
        <taxon>Glossata</taxon>
        <taxon>Ditrysia</taxon>
        <taxon>Papilionoidea</taxon>
        <taxon>Nymphalidae</taxon>
        <taxon>Satyrinae</taxon>
        <taxon>Satyrini</taxon>
        <taxon>Parargina</taxon>
        <taxon>Pararge</taxon>
    </lineage>
</organism>
<feature type="region of interest" description="Disordered" evidence="5">
    <location>
        <begin position="1516"/>
        <end position="1569"/>
    </location>
</feature>
<comment type="subcellular location">
    <subcellularLocation>
        <location evidence="2">Cytoplasm</location>
    </subcellularLocation>
    <subcellularLocation>
        <location evidence="1">Endosome</location>
    </subcellularLocation>
</comment>
<evidence type="ECO:0000259" key="7">
    <source>
        <dbReference type="PROSITE" id="PS51180"/>
    </source>
</evidence>
<evidence type="ECO:0000256" key="2">
    <source>
        <dbReference type="ARBA" id="ARBA00004496"/>
    </source>
</evidence>
<evidence type="ECO:0000256" key="3">
    <source>
        <dbReference type="ARBA" id="ARBA00022490"/>
    </source>
</evidence>
<feature type="compositionally biased region" description="Polar residues" evidence="5">
    <location>
        <begin position="1544"/>
        <end position="1569"/>
    </location>
</feature>
<dbReference type="Gene3D" id="1.20.140.50">
    <property type="entry name" value="alix/aip1 like domains"/>
    <property type="match status" value="1"/>
</dbReference>
<proteinExistence type="predicted"/>
<accession>A0A8S4RPU9</accession>
<dbReference type="PANTHER" id="PTHR23030:SF30">
    <property type="entry name" value="TYROSINE-PROTEIN PHOSPHATASE NON-RECEPTOR TYPE 23"/>
    <property type="match status" value="1"/>
</dbReference>
<feature type="compositionally biased region" description="Polar residues" evidence="5">
    <location>
        <begin position="2067"/>
        <end position="2077"/>
    </location>
</feature>
<feature type="compositionally biased region" description="Polar residues" evidence="5">
    <location>
        <begin position="1516"/>
        <end position="1528"/>
    </location>
</feature>
<evidence type="ECO:0000313" key="9">
    <source>
        <dbReference type="Proteomes" id="UP000838756"/>
    </source>
</evidence>
<keyword evidence="9" id="KW-1185">Reference proteome</keyword>
<feature type="domain" description="BRO1" evidence="7">
    <location>
        <begin position="8"/>
        <end position="400"/>
    </location>
</feature>
<protein>
    <submittedName>
        <fullName evidence="8">Jg23580 protein</fullName>
    </submittedName>
</protein>
<dbReference type="PANTHER" id="PTHR23030">
    <property type="entry name" value="PCD6 INTERACTING PROTEIN-RELATED"/>
    <property type="match status" value="1"/>
</dbReference>
<dbReference type="Proteomes" id="UP000838756">
    <property type="component" value="Unassembled WGS sequence"/>
</dbReference>
<dbReference type="Gene3D" id="3.90.190.10">
    <property type="entry name" value="Protein tyrosine phosphatase superfamily"/>
    <property type="match status" value="1"/>
</dbReference>
<dbReference type="Gene3D" id="1.25.40.280">
    <property type="entry name" value="alix/aip1 like domains"/>
    <property type="match status" value="1"/>
</dbReference>
<dbReference type="PROSITE" id="PS50055">
    <property type="entry name" value="TYR_PHOSPHATASE_PTP"/>
    <property type="match status" value="1"/>
</dbReference>
<dbReference type="EMBL" id="CAKXAJ010025414">
    <property type="protein sequence ID" value="CAH2239017.1"/>
    <property type="molecule type" value="Genomic_DNA"/>
</dbReference>
<dbReference type="InterPro" id="IPR038499">
    <property type="entry name" value="BRO1_sf"/>
</dbReference>
<dbReference type="GO" id="GO:0043328">
    <property type="term" value="P:protein transport to vacuole involved in ubiquitin-dependent protein catabolic process via the multivesicular body sorting pathway"/>
    <property type="evidence" value="ECO:0007669"/>
    <property type="project" value="TreeGrafter"/>
</dbReference>
<dbReference type="Pfam" id="PF00102">
    <property type="entry name" value="Y_phosphatase"/>
    <property type="match status" value="1"/>
</dbReference>
<dbReference type="InterPro" id="IPR029021">
    <property type="entry name" value="Prot-tyrosine_phosphatase-like"/>
</dbReference>
<dbReference type="SUPFAM" id="SSF52799">
    <property type="entry name" value="(Phosphotyrosine protein) phosphatases II"/>
    <property type="match status" value="1"/>
</dbReference>
<feature type="region of interest" description="Disordered" evidence="5">
    <location>
        <begin position="1630"/>
        <end position="1674"/>
    </location>
</feature>
<dbReference type="PROSITE" id="PS51180">
    <property type="entry name" value="BRO1"/>
    <property type="match status" value="1"/>
</dbReference>
<dbReference type="GO" id="GO:0032456">
    <property type="term" value="P:endocytic recycling"/>
    <property type="evidence" value="ECO:0007669"/>
    <property type="project" value="TreeGrafter"/>
</dbReference>
<keyword evidence="3" id="KW-0963">Cytoplasm</keyword>
<dbReference type="InterPro" id="IPR000242">
    <property type="entry name" value="PTP_cat"/>
</dbReference>
<feature type="domain" description="Tyrosine-protein phosphatase" evidence="6">
    <location>
        <begin position="1772"/>
        <end position="2029"/>
    </location>
</feature>
<feature type="region of interest" description="Disordered" evidence="5">
    <location>
        <begin position="2059"/>
        <end position="2114"/>
    </location>
</feature>
<dbReference type="SMART" id="SM00194">
    <property type="entry name" value="PTPc"/>
    <property type="match status" value="1"/>
</dbReference>
<feature type="region of interest" description="Disordered" evidence="5">
    <location>
        <begin position="1468"/>
        <end position="1497"/>
    </location>
</feature>
<sequence length="2114" mass="233560">MEAVPKLPLISFELKVCTENTHFGPKLKQYISEAYKEDPDSYNNEIHQLEGLRSAAVRPTIDAAGLSALVRYFCQLRAMQSRFPMTRGAPAACTFAWKDLYANLGFSQTDIKYEMACVLYNIGAFHTQLGAAEPRTTADSLKAACQHYQYAAWAFQFHREQNPTPLVADLSPDIIQLLQEICFAQAQECILDKSIQDTRKPSVIGAVATQVLYFYKNSLAHLGPSGSHIHDIVGTKSYNFWHRYLSFKMSYIGCIVCLYQGINAEEQQKMGERVAFYQQAIDKLAEARKLAKYIEPLQVTQEALTFTNDVVEGKRKAAKNENEFIYHEEVPEKDMLSDLKPVCLVSAVAINFNDPEVSGADIFGRLVPMGAHEASSLYSEEKAKLLRHVVGQTESKNTELTEFMSSLQLDQLDVLESDQKIPQEIVDRCAAMNAKADIIQNLVDSMNSLAEIISDVEHSLEEIKSLIQEETLKEKDYQKQMGPRPPSIVQTEISREYHKYQEAHSRTNESNQVLHKAMTLHITNLRLLSQPLEVLQTKIPSIENIEGLDRDTMKEMRRVVGKAREMQKQRDSLVQQLRTALADDDVTAQLLARSNEPAEDIFKQEIEKHTPTVKIIEQNLAAQENIINKLTSLYASYGDSRRLLSDVLRKRDGLINALITSYDTHAELLGKSQKGLEFYRKLSHNVSGLLTRVRSVCQVQCEERAQVMATQKAPQAAPVTSATTKPIEAAPATMPTGTGLKLKDYLPYMKSRTMPRNTPPQQGQMEHLPNEAYYPETIYPTSIRPTPVGSEATDITQPNLPDGVVLPQGMQNLPNPYARYAQAYAPTENDPYAPQANYAYAMHKFGKPEDNYSYTSYTPPQYSSQMADPQTYTNPYYSATHNNSTAVTDSQNSTPYAPDNQTNISPNPNNHTVYNNPYMTNQAPATPDANMAQHTPGSQDFNASFAQMQISAPKNESAFNYGGEYGQTQFSVQYPQSYTPNMATYSNAGQNSNTNIVGSPMPADNNFGYNNDPMAQYGQTSNPNVSNPMAQYAQTSMPNSTVQYDQNSPSNVSNPAAQNVQNSMPNMSHPMAQYAQTSMPNSTAQYDQNSASNISYSAAQYGQTAMPNVSNPMAQYVQTSMPNSTVQYDQNSPSNVSNSAAQYGQSAMQNVSNPMAQYGQTSVSNVANPTAQYGQTAMANISNPPAQCDQTTLPNVSNPMAQYGQSSMPNTSNPPSQFNQTSVQNVSNTMGQYGQTSIQNDPAANSYNPQAANQMSNFPNSMQNFSTPTNQTSSFSNHQNVSGQNPVQYSSNTSISATPDHNQMQHPPMSLPNAIQNVQMPGPNTLNPTSGMSNVMPNFSNPMQVAPNSIPNSSSVIPNIPGYGVDQQYAFTSAYESISQGYVYTNAESTITSTATASVTAFGTGQPYCLPNEATGYIDPILSQLDALDKPIKSHVTGEALSTGIRRQIYNPMVQMPVAPMPVAQMPDQSYQPTSAQYPDQSNTGHGHNYQNHPGYTFNATSGNYDYNYGSQNTYTNYGQQNVDTQSMPKDPNWNAAGVYTNAGPCQTVQSPSENPQSNNAPPEETSNSQIYYNLPYGYLTVTNQANDMVSQSVQVTTNYGANMNCSTYMQSGQLHDTSVTFTSNQVPTVKENDADQSPKPTEAEIHPTPVETAPKEMPESQPVETKVEEPKSEPTAFDLLSGIDFKVEHKPLMPEIKVPQISEKSIFKPSVVPKLEPVVKPIVKEEVIERPAKRDLFSDPSLMNSFTQEVKNLHRLTETLTNKTPSGLTVLDSKWKSFQDTQAKENMTRSKKVAMRSSRNIVTEVVPYDDSRFTLKSDPDAYINASYYKQLASWCVPLVISKCPEEKEYSIFWKAMLENKITCIVCLLSEIELSGNAYWPTAKGQSIDLADGLRVTLEDVTCNVHWTERKLSIALGKSVSMVTHYQINVFPAKIVCPPLVLLADKILSVTYEGRLSNQLCGVCIQCGAGAGRSSVLALLVLVMCQVRAGYWDLCDMLDAGCVNLYKHRTNVLEDTKYLADAYRTVLFYAQGVLCSGTTMFNGEAVSVASGASVLPPVTPSPAGATTPGSSQPNLKTKFSRESFEEMRQAPGLKSGDMKDPLNFLDPLWSLKKK</sequence>
<dbReference type="InterPro" id="IPR004328">
    <property type="entry name" value="BRO1_dom"/>
</dbReference>
<dbReference type="Pfam" id="PF13949">
    <property type="entry name" value="ALIX_LYPXL_bnd"/>
    <property type="match status" value="1"/>
</dbReference>
<evidence type="ECO:0000259" key="6">
    <source>
        <dbReference type="PROSITE" id="PS50055"/>
    </source>
</evidence>
<dbReference type="Pfam" id="PF03097">
    <property type="entry name" value="BRO1"/>
    <property type="match status" value="1"/>
</dbReference>
<gene>
    <name evidence="8" type="primary">jg23580</name>
    <name evidence="8" type="ORF">PAEG_LOCUS16006</name>
</gene>